<accession>A0ABV2HGB4</accession>
<comment type="caution">
    <text evidence="2">The sequence shown here is derived from an EMBL/GenBank/DDBJ whole genome shotgun (WGS) entry which is preliminary data.</text>
</comment>
<dbReference type="EC" id="3.6.4.13" evidence="2"/>
<keyword evidence="2" id="KW-0378">Hydrolase</keyword>
<dbReference type="GO" id="GO:0016787">
    <property type="term" value="F:hydrolase activity"/>
    <property type="evidence" value="ECO:0007669"/>
    <property type="project" value="UniProtKB-KW"/>
</dbReference>
<feature type="compositionally biased region" description="Basic residues" evidence="1">
    <location>
        <begin position="448"/>
        <end position="457"/>
    </location>
</feature>
<evidence type="ECO:0000256" key="1">
    <source>
        <dbReference type="SAM" id="MobiDB-lite"/>
    </source>
</evidence>
<dbReference type="Proteomes" id="UP001549086">
    <property type="component" value="Unassembled WGS sequence"/>
</dbReference>
<organism evidence="2 3">
    <name type="scientific">Bartonella silvatica</name>
    <dbReference type="NCBI Taxonomy" id="357760"/>
    <lineage>
        <taxon>Bacteria</taxon>
        <taxon>Pseudomonadati</taxon>
        <taxon>Pseudomonadota</taxon>
        <taxon>Alphaproteobacteria</taxon>
        <taxon>Hyphomicrobiales</taxon>
        <taxon>Bartonellaceae</taxon>
        <taxon>Bartonella</taxon>
    </lineage>
</organism>
<dbReference type="RefSeq" id="WP_354188574.1">
    <property type="nucleotide sequence ID" value="NZ_JBEPLI010000001.1"/>
</dbReference>
<feature type="compositionally biased region" description="Basic residues" evidence="1">
    <location>
        <begin position="429"/>
        <end position="438"/>
    </location>
</feature>
<keyword evidence="2" id="KW-0347">Helicase</keyword>
<feature type="region of interest" description="Disordered" evidence="1">
    <location>
        <begin position="423"/>
        <end position="499"/>
    </location>
</feature>
<gene>
    <name evidence="2" type="ORF">ABID23_000292</name>
</gene>
<proteinExistence type="predicted"/>
<protein>
    <submittedName>
        <fullName evidence="2">ATP-dependent RNA helicase SUPV3L1/SUV3</fullName>
        <ecNumber evidence="2">3.6.4.13</ecNumber>
    </submittedName>
</protein>
<dbReference type="GO" id="GO:0003724">
    <property type="term" value="F:RNA helicase activity"/>
    <property type="evidence" value="ECO:0007669"/>
    <property type="project" value="UniProtKB-EC"/>
</dbReference>
<dbReference type="EMBL" id="JBEPLI010000001">
    <property type="protein sequence ID" value="MET3589222.1"/>
    <property type="molecule type" value="Genomic_DNA"/>
</dbReference>
<keyword evidence="2" id="KW-0067">ATP-binding</keyword>
<reference evidence="2 3" key="1">
    <citation type="submission" date="2024-06" db="EMBL/GenBank/DDBJ databases">
        <title>Genomic Encyclopedia of Type Strains, Phase IV (KMG-IV): sequencing the most valuable type-strain genomes for metagenomic binning, comparative biology and taxonomic classification.</title>
        <authorList>
            <person name="Goeker M."/>
        </authorList>
    </citation>
    <scope>NUCLEOTIDE SEQUENCE [LARGE SCALE GENOMIC DNA]</scope>
    <source>
        <strain evidence="2 3">DSM 23649</strain>
    </source>
</reference>
<evidence type="ECO:0000313" key="2">
    <source>
        <dbReference type="EMBL" id="MET3589222.1"/>
    </source>
</evidence>
<keyword evidence="3" id="KW-1185">Reference proteome</keyword>
<keyword evidence="2" id="KW-0547">Nucleotide-binding</keyword>
<name>A0ABV2HGB4_9HYPH</name>
<sequence>MDSKIVQQNDILQDDLLIEKHGNGKFEGFRFYVNKNNSDQSTNTQNSIENEDLILAFSKRASRLCACANKDFTISSDGIVRWIGQPVGRLIATEDFLKPKLIVLADTQLTTESRDNVAKRLERFVTFHFETALQPLFALRNGDNLTDATSDFASKLVNSLGILPRRKVAETVKNLDQASRAVLRRLGVRFGAFYIYVSGVLKPIPVQAITLLWNLQNEGHDQTGLDEIFSALSAGRTSLAVEPSYNRQFYQLAGYRILGQRAVRVDILERLANLIRPALHWTKGNTPKPDGAYDGKSFFITSAMMSILGAREADTEEILRKLGYQSQSISKAIFEQNLLASKVSSHSCQATQNVPEAECVGDQWKTVETVATTQETKNTLSTFHKIQSKSVDDLPAAEAIGDFAQQKHIVEDDNVVLLWHYNPQPRYNTPKKHTSKKRDKSEQEWQNKPKKTFKKRERANAFSSQEKTSHTKYPYKPSTKDVKRKSFQKEKRPDLDSPFAKLAALREQLIAKKEVYPTASKDH</sequence>
<evidence type="ECO:0000313" key="3">
    <source>
        <dbReference type="Proteomes" id="UP001549086"/>
    </source>
</evidence>